<keyword evidence="7" id="KW-0732">Signal</keyword>
<keyword evidence="2" id="KW-1003">Cell membrane</keyword>
<evidence type="ECO:0000256" key="2">
    <source>
        <dbReference type="ARBA" id="ARBA00022475"/>
    </source>
</evidence>
<dbReference type="EMBL" id="CP002279">
    <property type="protein sequence ID" value="AEH90865.1"/>
    <property type="molecule type" value="Genomic_DNA"/>
</dbReference>
<dbReference type="Pfam" id="PF09678">
    <property type="entry name" value="Caa3_CtaG"/>
    <property type="match status" value="1"/>
</dbReference>
<feature type="transmembrane region" description="Helical" evidence="6">
    <location>
        <begin position="41"/>
        <end position="63"/>
    </location>
</feature>
<feature type="transmembrane region" description="Helical" evidence="6">
    <location>
        <begin position="115"/>
        <end position="137"/>
    </location>
</feature>
<feature type="transmembrane region" description="Helical" evidence="6">
    <location>
        <begin position="195"/>
        <end position="213"/>
    </location>
</feature>
<name>F7Y7J2_MESOW</name>
<keyword evidence="5 6" id="KW-0472">Membrane</keyword>
<keyword evidence="4 6" id="KW-1133">Transmembrane helix</keyword>
<feature type="transmembrane region" description="Helical" evidence="6">
    <location>
        <begin position="165"/>
        <end position="189"/>
    </location>
</feature>
<dbReference type="HOGENOM" id="CLU_054944_0_1_5"/>
<accession>F7Y7J2</accession>
<dbReference type="eggNOG" id="COG3336">
    <property type="taxonomic scope" value="Bacteria"/>
</dbReference>
<organism evidence="8 9">
    <name type="scientific">Mesorhizobium opportunistum (strain LMG 24607 / HAMBI 3007 / WSM2075)</name>
    <dbReference type="NCBI Taxonomy" id="536019"/>
    <lineage>
        <taxon>Bacteria</taxon>
        <taxon>Pseudomonadati</taxon>
        <taxon>Pseudomonadota</taxon>
        <taxon>Alphaproteobacteria</taxon>
        <taxon>Hyphomicrobiales</taxon>
        <taxon>Phyllobacteriaceae</taxon>
        <taxon>Mesorhizobium</taxon>
    </lineage>
</organism>
<feature type="transmembrane region" description="Helical" evidence="6">
    <location>
        <begin position="225"/>
        <end position="245"/>
    </location>
</feature>
<evidence type="ECO:0000313" key="8">
    <source>
        <dbReference type="EMBL" id="AEH90865.1"/>
    </source>
</evidence>
<sequence>MRIARLFRRASLLGRLLSAPCALLAPTVAFAHGADQVPGGWSFSAMTVIPLGVVLFLYTCGVARLWWQAGAGRGVTWRQMSCFVAGWAALGLALVSPLHGLGERLFSAHMIEHEVLMIVAAPALVLSRPFGAMLWAFPPSTRRHLAGGAHWAFLRMTWRSLSEPASATVLHGLAIWLWHMPVLFNVALASEPVHWLQHFSFLTSALLFWWALLNGRARRKGHGASVFYLFFTSMHCGLLGAILALSKNQIFAGNDSAAPQWGLTALEDQQLGGLIMWVGASAFYLAAALILAALWIGSGSSAKKKVGGSASSVRD</sequence>
<keyword evidence="3 6" id="KW-0812">Transmembrane</keyword>
<evidence type="ECO:0000313" key="9">
    <source>
        <dbReference type="Proteomes" id="UP000001623"/>
    </source>
</evidence>
<dbReference type="Proteomes" id="UP000001623">
    <property type="component" value="Chromosome"/>
</dbReference>
<evidence type="ECO:0000256" key="7">
    <source>
        <dbReference type="SAM" id="SignalP"/>
    </source>
</evidence>
<dbReference type="STRING" id="536019.Mesop_6543"/>
<reference evidence="8 9" key="1">
    <citation type="submission" date="2010-10" db="EMBL/GenBank/DDBJ databases">
        <title>Complete sequence of Mesorhizobium opportunistum WSM2075.</title>
        <authorList>
            <consortium name="US DOE Joint Genome Institute"/>
            <person name="Lucas S."/>
            <person name="Copeland A."/>
            <person name="Lapidus A."/>
            <person name="Cheng J.-F."/>
            <person name="Bruce D."/>
            <person name="Goodwin L."/>
            <person name="Pitluck S."/>
            <person name="Chertkov O."/>
            <person name="Misra M."/>
            <person name="Detter J.C."/>
            <person name="Han C."/>
            <person name="Tapia R."/>
            <person name="Land M."/>
            <person name="Hauser L."/>
            <person name="Kyrpides N."/>
            <person name="Ovchinnikova G."/>
            <person name="Mavrommatis K.M."/>
            <person name="Tiwari R.P."/>
            <person name="Howieson J.G."/>
            <person name="O'Hara G.W."/>
            <person name="Nandasena K.G."/>
            <person name="Woyke T."/>
        </authorList>
    </citation>
    <scope>NUCLEOTIDE SEQUENCE [LARGE SCALE GENOMIC DNA]</scope>
    <source>
        <strain evidence="9">LMG 24607 / HAMBI 3007 / WSM2075</strain>
    </source>
</reference>
<gene>
    <name evidence="8" type="ordered locus">Mesop_6543</name>
</gene>
<dbReference type="RefSeq" id="WP_013897180.1">
    <property type="nucleotide sequence ID" value="NC_015675.1"/>
</dbReference>
<evidence type="ECO:0000256" key="6">
    <source>
        <dbReference type="SAM" id="Phobius"/>
    </source>
</evidence>
<feature type="chain" id="PRO_5003372496" evidence="7">
    <location>
        <begin position="32"/>
        <end position="315"/>
    </location>
</feature>
<protein>
    <submittedName>
        <fullName evidence="8">Cytochrome c oxidase caa3-type, assembly factor CtaG-related protein</fullName>
    </submittedName>
</protein>
<evidence type="ECO:0000256" key="4">
    <source>
        <dbReference type="ARBA" id="ARBA00022989"/>
    </source>
</evidence>
<dbReference type="GO" id="GO:0005886">
    <property type="term" value="C:plasma membrane"/>
    <property type="evidence" value="ECO:0007669"/>
    <property type="project" value="UniProtKB-SubCell"/>
</dbReference>
<comment type="subcellular location">
    <subcellularLocation>
        <location evidence="1">Cell membrane</location>
        <topology evidence="1">Multi-pass membrane protein</topology>
    </subcellularLocation>
</comment>
<feature type="transmembrane region" description="Helical" evidence="6">
    <location>
        <begin position="75"/>
        <end position="95"/>
    </location>
</feature>
<evidence type="ECO:0000256" key="3">
    <source>
        <dbReference type="ARBA" id="ARBA00022692"/>
    </source>
</evidence>
<evidence type="ECO:0000256" key="5">
    <source>
        <dbReference type="ARBA" id="ARBA00023136"/>
    </source>
</evidence>
<dbReference type="InterPro" id="IPR019108">
    <property type="entry name" value="Caa3_assmbl_CtaG-rel"/>
</dbReference>
<proteinExistence type="predicted"/>
<feature type="signal peptide" evidence="7">
    <location>
        <begin position="1"/>
        <end position="31"/>
    </location>
</feature>
<feature type="transmembrane region" description="Helical" evidence="6">
    <location>
        <begin position="274"/>
        <end position="296"/>
    </location>
</feature>
<evidence type="ECO:0000256" key="1">
    <source>
        <dbReference type="ARBA" id="ARBA00004651"/>
    </source>
</evidence>
<dbReference type="AlphaFoldDB" id="F7Y7J2"/>
<dbReference type="KEGG" id="mop:Mesop_6543"/>